<dbReference type="PANTHER" id="PTHR47153">
    <property type="entry name" value="LACTATE UTILIZATION PROTEIN B"/>
    <property type="match status" value="1"/>
</dbReference>
<evidence type="ECO:0000256" key="1">
    <source>
        <dbReference type="ARBA" id="ARBA00022448"/>
    </source>
</evidence>
<sequence>MSAQTLHFVPSADFRSRTAEAVSDTQLRRSFRGAMDFLQGKRSAQFPDADELEALRTLGEAVRQHALQNLPQLLEQLEQNLTRNGVQVHWARDAAEANQLVLQIAQRAAAKKVIKGKSMVSEEVELNHFLAQNGISCLESDMGEYIVQMADEKPSHIVMPAIHKTKEEIGQLFSEHIPDTAYTTDVDTLIQTGRRALRQAFMDADIGLSGVNFAAADTGTLWLVENEGNGRLSTTIPRVHIAMMGMEKVVAQLAHIVPLASLLTRSATGQAITTYFNLISGPRRTGEKDGPQEVHLVLLDNGRSQAYADAQLRSTLQCIRCGACMNHCPVYARIGGHAYGTTYPGPIGKIISPHLLGLDATADLATASTLCGACAEVCPVKIPIPDLLIRLRNEASRHPDEQVSHALKGQGALYSRSEKWAWKFWSGAYSKPGRYQSMRWLVTRLRWLTPAQQAGWTRHRTALRPAARSLAEILKAQGIPE</sequence>
<protein>
    <submittedName>
        <fullName evidence="9">Iron-sulfur cluster-binding protein</fullName>
    </submittedName>
</protein>
<reference evidence="10" key="1">
    <citation type="journal article" date="2019" name="Int. J. Syst. Evol. Microbiol.">
        <title>The Global Catalogue of Microorganisms (GCM) 10K type strain sequencing project: providing services to taxonomists for standard genome sequencing and annotation.</title>
        <authorList>
            <consortium name="The Broad Institute Genomics Platform"/>
            <consortium name="The Broad Institute Genome Sequencing Center for Infectious Disease"/>
            <person name="Wu L."/>
            <person name="Ma J."/>
        </authorList>
    </citation>
    <scope>NUCLEOTIDE SEQUENCE [LARGE SCALE GENOMIC DNA]</scope>
    <source>
        <strain evidence="10">KCTC 23917</strain>
    </source>
</reference>
<evidence type="ECO:0000313" key="10">
    <source>
        <dbReference type="Proteomes" id="UP000653343"/>
    </source>
</evidence>
<dbReference type="PROSITE" id="PS51379">
    <property type="entry name" value="4FE4S_FER_2"/>
    <property type="match status" value="1"/>
</dbReference>
<keyword evidence="10" id="KW-1185">Reference proteome</keyword>
<evidence type="ECO:0000259" key="8">
    <source>
        <dbReference type="PROSITE" id="PS51379"/>
    </source>
</evidence>
<dbReference type="InterPro" id="IPR024569">
    <property type="entry name" value="LutB_C"/>
</dbReference>
<proteinExistence type="predicted"/>
<dbReference type="InterPro" id="IPR017900">
    <property type="entry name" value="4Fe4S_Fe_S_CS"/>
</dbReference>
<comment type="caution">
    <text evidence="9">The sequence shown here is derived from an EMBL/GenBank/DDBJ whole genome shotgun (WGS) entry which is preliminary data.</text>
</comment>
<keyword evidence="7" id="KW-0411">Iron-sulfur</keyword>
<dbReference type="InterPro" id="IPR004452">
    <property type="entry name" value="LutB/LldF"/>
</dbReference>
<dbReference type="InterPro" id="IPR009051">
    <property type="entry name" value="Helical_ferredxn"/>
</dbReference>
<organism evidence="9 10">
    <name type="scientific">Undibacterium squillarum</name>
    <dbReference type="NCBI Taxonomy" id="1131567"/>
    <lineage>
        <taxon>Bacteria</taxon>
        <taxon>Pseudomonadati</taxon>
        <taxon>Pseudomonadota</taxon>
        <taxon>Betaproteobacteria</taxon>
        <taxon>Burkholderiales</taxon>
        <taxon>Oxalobacteraceae</taxon>
        <taxon>Undibacterium</taxon>
    </lineage>
</organism>
<dbReference type="Proteomes" id="UP000653343">
    <property type="component" value="Unassembled WGS sequence"/>
</dbReference>
<dbReference type="EMBL" id="BMYU01000010">
    <property type="protein sequence ID" value="GGX51160.1"/>
    <property type="molecule type" value="Genomic_DNA"/>
</dbReference>
<gene>
    <name evidence="9" type="ORF">GCM10010946_32340</name>
</gene>
<dbReference type="SUPFAM" id="SSF100950">
    <property type="entry name" value="NagB/RpiA/CoA transferase-like"/>
    <property type="match status" value="1"/>
</dbReference>
<dbReference type="NCBIfam" id="TIGR00273">
    <property type="entry name" value="LutB/LldF family L-lactate oxidation iron-sulfur protein"/>
    <property type="match status" value="1"/>
</dbReference>
<keyword evidence="4" id="KW-0677">Repeat</keyword>
<evidence type="ECO:0000256" key="7">
    <source>
        <dbReference type="ARBA" id="ARBA00023014"/>
    </source>
</evidence>
<feature type="domain" description="4Fe-4S ferredoxin-type" evidence="8">
    <location>
        <begin position="308"/>
        <end position="338"/>
    </location>
</feature>
<dbReference type="Gene3D" id="3.40.50.10420">
    <property type="entry name" value="NagB/RpiA/CoA transferase-like"/>
    <property type="match status" value="1"/>
</dbReference>
<dbReference type="Pfam" id="PF02589">
    <property type="entry name" value="LUD_dom"/>
    <property type="match status" value="1"/>
</dbReference>
<evidence type="ECO:0000313" key="9">
    <source>
        <dbReference type="EMBL" id="GGX51160.1"/>
    </source>
</evidence>
<dbReference type="PANTHER" id="PTHR47153:SF2">
    <property type="entry name" value="LACTATE UTILIZATION PROTEIN B"/>
    <property type="match status" value="1"/>
</dbReference>
<keyword evidence="6" id="KW-0408">Iron</keyword>
<keyword evidence="1" id="KW-0813">Transport</keyword>
<evidence type="ECO:0000256" key="3">
    <source>
        <dbReference type="ARBA" id="ARBA00022723"/>
    </source>
</evidence>
<keyword evidence="5" id="KW-0249">Electron transport</keyword>
<dbReference type="PROSITE" id="PS00198">
    <property type="entry name" value="4FE4S_FER_1"/>
    <property type="match status" value="1"/>
</dbReference>
<accession>A0ABQ2Y2S2</accession>
<dbReference type="Pfam" id="PF13183">
    <property type="entry name" value="Fer4_8"/>
    <property type="match status" value="1"/>
</dbReference>
<dbReference type="Pfam" id="PF11870">
    <property type="entry name" value="LutB_C"/>
    <property type="match status" value="1"/>
</dbReference>
<dbReference type="InterPro" id="IPR037171">
    <property type="entry name" value="NagB/RpiA_transferase-like"/>
</dbReference>
<keyword evidence="2" id="KW-0004">4Fe-4S</keyword>
<evidence type="ECO:0000256" key="5">
    <source>
        <dbReference type="ARBA" id="ARBA00022982"/>
    </source>
</evidence>
<dbReference type="RefSeq" id="WP_189358356.1">
    <property type="nucleotide sequence ID" value="NZ_BMYU01000010.1"/>
</dbReference>
<dbReference type="InterPro" id="IPR024185">
    <property type="entry name" value="FTHF_cligase-like_sf"/>
</dbReference>
<evidence type="ECO:0000256" key="6">
    <source>
        <dbReference type="ARBA" id="ARBA00023004"/>
    </source>
</evidence>
<evidence type="ECO:0000256" key="2">
    <source>
        <dbReference type="ARBA" id="ARBA00022485"/>
    </source>
</evidence>
<keyword evidence="3" id="KW-0479">Metal-binding</keyword>
<evidence type="ECO:0000256" key="4">
    <source>
        <dbReference type="ARBA" id="ARBA00022737"/>
    </source>
</evidence>
<dbReference type="SUPFAM" id="SSF54862">
    <property type="entry name" value="4Fe-4S ferredoxins"/>
    <property type="match status" value="1"/>
</dbReference>
<dbReference type="InterPro" id="IPR017896">
    <property type="entry name" value="4Fe4S_Fe-S-bd"/>
</dbReference>
<dbReference type="Gene3D" id="1.10.1060.10">
    <property type="entry name" value="Alpha-helical ferredoxin"/>
    <property type="match status" value="1"/>
</dbReference>
<name>A0ABQ2Y2S2_9BURK</name>
<dbReference type="InterPro" id="IPR003741">
    <property type="entry name" value="LUD_dom"/>
</dbReference>